<feature type="transmembrane region" description="Helical" evidence="1">
    <location>
        <begin position="177"/>
        <end position="197"/>
    </location>
</feature>
<organism evidence="2 3">
    <name type="scientific">Catenulispora yoronensis</name>
    <dbReference type="NCBI Taxonomy" id="450799"/>
    <lineage>
        <taxon>Bacteria</taxon>
        <taxon>Bacillati</taxon>
        <taxon>Actinomycetota</taxon>
        <taxon>Actinomycetes</taxon>
        <taxon>Catenulisporales</taxon>
        <taxon>Catenulisporaceae</taxon>
        <taxon>Catenulispora</taxon>
    </lineage>
</organism>
<keyword evidence="3" id="KW-1185">Reference proteome</keyword>
<dbReference type="RefSeq" id="WP_344665378.1">
    <property type="nucleotide sequence ID" value="NZ_BAAAQN010000009.1"/>
</dbReference>
<feature type="transmembrane region" description="Helical" evidence="1">
    <location>
        <begin position="67"/>
        <end position="90"/>
    </location>
</feature>
<accession>A0ABP5FCD8</accession>
<feature type="transmembrane region" description="Helical" evidence="1">
    <location>
        <begin position="102"/>
        <end position="125"/>
    </location>
</feature>
<feature type="transmembrane region" description="Helical" evidence="1">
    <location>
        <begin position="137"/>
        <end position="156"/>
    </location>
</feature>
<keyword evidence="1" id="KW-0812">Transmembrane</keyword>
<dbReference type="EMBL" id="BAAAQN010000009">
    <property type="protein sequence ID" value="GAA2023602.1"/>
    <property type="molecule type" value="Genomic_DNA"/>
</dbReference>
<evidence type="ECO:0000313" key="2">
    <source>
        <dbReference type="EMBL" id="GAA2023602.1"/>
    </source>
</evidence>
<evidence type="ECO:0000313" key="3">
    <source>
        <dbReference type="Proteomes" id="UP001500751"/>
    </source>
</evidence>
<sequence length="781" mass="84683">MVQPAGHDKRGKAKWLALVPFVVALLVIVAGSLMFVVASAEPSSTGASASTNWDRFYAAHVGTAYRFLGASLVLGVALSVASGLVSGLLVKPDAPEWNAASLRYTKCLGVAIILLSAFGLPGYAMLKNFTPLNTVSAWAWLIVMALILATFGLFAWSQDFQSADWYRGSDWQVFRRCLTALGIVVLVVGSGAKVPSLEHPTPQLVVCYAAMCVLGVIVTAVSFGQNLKAQVEVRAGDGKRDEAATEYLLARLTTLGLEQQRDVSPGLPSKALGALVNSDLSATPAGQLVGTIAHVVFAVRPGLTWRLAVAFVDDGRLAMTLSRNGRLADVDVFGRQDVELARIDRADPDAVDRARAQLLTGAGAFILHHLSLVYPKSRAGLGGATKWRSTTLQVIASSKSLTSGGEKPLQMLRLATNMDPRNANARYEYLRALIKQRPGSRYAADLATRLDELRDEIIPEDPAAEVTLQYQRLAPQILYRSAFTWLAIATHHAHEHGSDPAPDLARAMASIDTFNQRYPAGETTEDEAVEPLRRYIANLKLCVEAFDGEPPRRQPDTVNVASPSLAYNYACFEAQALNNRPAKTREAALTRLFRDLAFAMSTETVKDMARRDLCFRDLREDPRFVILTSPPPPQDFLGLPPFASFAAPLAKACLTTPSLVEAATRRPEQRADLATFLKVPTATVDRMAGIAGIGAVHQDLADAKMLYLLQHTGIESFSNLRMAVVQNRIDFLVRLRQLAEPAGLTDLPGLVAPAQWLRAVIDRPIAVDEPSSTGPEHWLLA</sequence>
<comment type="caution">
    <text evidence="2">The sequence shown here is derived from an EMBL/GenBank/DDBJ whole genome shotgun (WGS) entry which is preliminary data.</text>
</comment>
<feature type="transmembrane region" description="Helical" evidence="1">
    <location>
        <begin position="203"/>
        <end position="224"/>
    </location>
</feature>
<keyword evidence="1" id="KW-0472">Membrane</keyword>
<gene>
    <name evidence="2" type="ORF">GCM10009839_21520</name>
</gene>
<proteinExistence type="predicted"/>
<protein>
    <submittedName>
        <fullName evidence="2">Uncharacterized protein</fullName>
    </submittedName>
</protein>
<feature type="transmembrane region" description="Helical" evidence="1">
    <location>
        <begin position="15"/>
        <end position="38"/>
    </location>
</feature>
<evidence type="ECO:0000256" key="1">
    <source>
        <dbReference type="SAM" id="Phobius"/>
    </source>
</evidence>
<keyword evidence="1" id="KW-1133">Transmembrane helix</keyword>
<dbReference type="Proteomes" id="UP001500751">
    <property type="component" value="Unassembled WGS sequence"/>
</dbReference>
<name>A0ABP5FCD8_9ACTN</name>
<reference evidence="3" key="1">
    <citation type="journal article" date="2019" name="Int. J. Syst. Evol. Microbiol.">
        <title>The Global Catalogue of Microorganisms (GCM) 10K type strain sequencing project: providing services to taxonomists for standard genome sequencing and annotation.</title>
        <authorList>
            <consortium name="The Broad Institute Genomics Platform"/>
            <consortium name="The Broad Institute Genome Sequencing Center for Infectious Disease"/>
            <person name="Wu L."/>
            <person name="Ma J."/>
        </authorList>
    </citation>
    <scope>NUCLEOTIDE SEQUENCE [LARGE SCALE GENOMIC DNA]</scope>
    <source>
        <strain evidence="3">JCM 16014</strain>
    </source>
</reference>